<dbReference type="InterPro" id="IPR023298">
    <property type="entry name" value="ATPase_P-typ_TM_dom_sf"/>
</dbReference>
<dbReference type="SUPFAM" id="SSF56784">
    <property type="entry name" value="HAD-like"/>
    <property type="match status" value="1"/>
</dbReference>
<dbReference type="GO" id="GO:0140581">
    <property type="term" value="F:P-type monovalent copper transporter activity"/>
    <property type="evidence" value="ECO:0007669"/>
    <property type="project" value="UniProtKB-EC"/>
</dbReference>
<dbReference type="EMBL" id="JH711581">
    <property type="protein sequence ID" value="EIW79366.1"/>
    <property type="molecule type" value="Genomic_DNA"/>
</dbReference>
<evidence type="ECO:0000256" key="14">
    <source>
        <dbReference type="ARBA" id="ARBA00023008"/>
    </source>
</evidence>
<dbReference type="PRINTS" id="PR00943">
    <property type="entry name" value="CUATPASE"/>
</dbReference>
<evidence type="ECO:0000256" key="10">
    <source>
        <dbReference type="ARBA" id="ARBA00022840"/>
    </source>
</evidence>
<dbReference type="RefSeq" id="XP_007771014.1">
    <property type="nucleotide sequence ID" value="XM_007772824.1"/>
</dbReference>
<feature type="domain" description="HMA" evidence="20">
    <location>
        <begin position="56"/>
        <end position="122"/>
    </location>
</feature>
<dbReference type="PROSITE" id="PS00154">
    <property type="entry name" value="ATPASE_E1_E2"/>
    <property type="match status" value="1"/>
</dbReference>
<evidence type="ECO:0000256" key="5">
    <source>
        <dbReference type="ARBA" id="ARBA00022692"/>
    </source>
</evidence>
<feature type="region of interest" description="Disordered" evidence="19">
    <location>
        <begin position="33"/>
        <end position="53"/>
    </location>
</feature>
<evidence type="ECO:0000313" key="21">
    <source>
        <dbReference type="EMBL" id="EIW79366.1"/>
    </source>
</evidence>
<keyword evidence="5 18" id="KW-0812">Transmembrane</keyword>
<dbReference type="Gene3D" id="3.40.50.1000">
    <property type="entry name" value="HAD superfamily/HAD-like"/>
    <property type="match status" value="1"/>
</dbReference>
<dbReference type="InterPro" id="IPR006122">
    <property type="entry name" value="HMA_Cu_ion-bd"/>
</dbReference>
<dbReference type="PANTHER" id="PTHR43520:SF8">
    <property type="entry name" value="P-TYPE CU(+) TRANSPORTER"/>
    <property type="match status" value="1"/>
</dbReference>
<evidence type="ECO:0000256" key="19">
    <source>
        <dbReference type="SAM" id="MobiDB-lite"/>
    </source>
</evidence>
<dbReference type="PRINTS" id="PR00119">
    <property type="entry name" value="CATATPASE"/>
</dbReference>
<evidence type="ECO:0000256" key="11">
    <source>
        <dbReference type="ARBA" id="ARBA00022842"/>
    </source>
</evidence>
<evidence type="ECO:0000256" key="16">
    <source>
        <dbReference type="ARBA" id="ARBA00023136"/>
    </source>
</evidence>
<organism evidence="21 22">
    <name type="scientific">Coniophora puteana (strain RWD-64-598)</name>
    <name type="common">Brown rot fungus</name>
    <dbReference type="NCBI Taxonomy" id="741705"/>
    <lineage>
        <taxon>Eukaryota</taxon>
        <taxon>Fungi</taxon>
        <taxon>Dikarya</taxon>
        <taxon>Basidiomycota</taxon>
        <taxon>Agaricomycotina</taxon>
        <taxon>Agaricomycetes</taxon>
        <taxon>Agaricomycetidae</taxon>
        <taxon>Boletales</taxon>
        <taxon>Coniophorineae</taxon>
        <taxon>Coniophoraceae</taxon>
        <taxon>Coniophora</taxon>
    </lineage>
</organism>
<dbReference type="Pfam" id="PF00702">
    <property type="entry name" value="Hydrolase"/>
    <property type="match status" value="1"/>
</dbReference>
<dbReference type="Pfam" id="PF00403">
    <property type="entry name" value="HMA"/>
    <property type="match status" value="2"/>
</dbReference>
<dbReference type="GeneID" id="19198657"/>
<dbReference type="FunFam" id="3.30.70.100:FF:000001">
    <property type="entry name" value="ATPase copper transporting beta"/>
    <property type="match status" value="2"/>
</dbReference>
<keyword evidence="22" id="KW-1185">Reference proteome</keyword>
<dbReference type="SUPFAM" id="SSF81660">
    <property type="entry name" value="Metal cation-transporting ATPase, ATP-binding domain N"/>
    <property type="match status" value="1"/>
</dbReference>
<dbReference type="InterPro" id="IPR059000">
    <property type="entry name" value="ATPase_P-type_domA"/>
</dbReference>
<keyword evidence="15" id="KW-0406">Ion transport</keyword>
<evidence type="ECO:0000256" key="13">
    <source>
        <dbReference type="ARBA" id="ARBA00022989"/>
    </source>
</evidence>
<dbReference type="FunFam" id="2.70.150.10:FF:000002">
    <property type="entry name" value="Copper-transporting ATPase 1, putative"/>
    <property type="match status" value="1"/>
</dbReference>
<dbReference type="InterPro" id="IPR023214">
    <property type="entry name" value="HAD_sf"/>
</dbReference>
<keyword evidence="14" id="KW-0186">Copper</keyword>
<feature type="transmembrane region" description="Helical" evidence="18">
    <location>
        <begin position="907"/>
        <end position="930"/>
    </location>
</feature>
<dbReference type="Gene3D" id="3.40.1110.10">
    <property type="entry name" value="Calcium-transporting ATPase, cytoplasmic domain N"/>
    <property type="match status" value="1"/>
</dbReference>
<keyword evidence="6 18" id="KW-0479">Metal-binding</keyword>
<name>A0A5M3MJY1_CONPW</name>
<feature type="transmembrane region" description="Helical" evidence="18">
    <location>
        <begin position="486"/>
        <end position="508"/>
    </location>
</feature>
<dbReference type="PROSITE" id="PS01047">
    <property type="entry name" value="HMA_1"/>
    <property type="match status" value="2"/>
</dbReference>
<dbReference type="Pfam" id="PF00122">
    <property type="entry name" value="E1-E2_ATPase"/>
    <property type="match status" value="1"/>
</dbReference>
<keyword evidence="7" id="KW-0677">Repeat</keyword>
<dbReference type="NCBIfam" id="TIGR00003">
    <property type="entry name" value="copper ion binding protein"/>
    <property type="match status" value="2"/>
</dbReference>
<dbReference type="SFLD" id="SFLDF00027">
    <property type="entry name" value="p-type_atpase"/>
    <property type="match status" value="1"/>
</dbReference>
<comment type="caution">
    <text evidence="21">The sequence shown here is derived from an EMBL/GenBank/DDBJ whole genome shotgun (WGS) entry which is preliminary data.</text>
</comment>
<dbReference type="SUPFAM" id="SSF55008">
    <property type="entry name" value="HMA, heavy metal-associated domain"/>
    <property type="match status" value="2"/>
</dbReference>
<evidence type="ECO:0000256" key="15">
    <source>
        <dbReference type="ARBA" id="ARBA00023065"/>
    </source>
</evidence>
<evidence type="ECO:0000256" key="12">
    <source>
        <dbReference type="ARBA" id="ARBA00022967"/>
    </source>
</evidence>
<dbReference type="GO" id="GO:0016020">
    <property type="term" value="C:membrane"/>
    <property type="evidence" value="ECO:0007669"/>
    <property type="project" value="UniProtKB-SubCell"/>
</dbReference>
<comment type="subcellular location">
    <subcellularLocation>
        <location evidence="1">Endomembrane system</location>
        <topology evidence="1">Multi-pass membrane protein</topology>
    </subcellularLocation>
    <subcellularLocation>
        <location evidence="18">Membrane</location>
    </subcellularLocation>
</comment>
<dbReference type="OMA" id="HWMLPAW"/>
<dbReference type="GO" id="GO:0055070">
    <property type="term" value="P:copper ion homeostasis"/>
    <property type="evidence" value="ECO:0007669"/>
    <property type="project" value="TreeGrafter"/>
</dbReference>
<dbReference type="InterPro" id="IPR036163">
    <property type="entry name" value="HMA_dom_sf"/>
</dbReference>
<evidence type="ECO:0000256" key="8">
    <source>
        <dbReference type="ARBA" id="ARBA00022741"/>
    </source>
</evidence>
<evidence type="ECO:0000256" key="7">
    <source>
        <dbReference type="ARBA" id="ARBA00022737"/>
    </source>
</evidence>
<keyword evidence="8 18" id="KW-0547">Nucleotide-binding</keyword>
<dbReference type="PRINTS" id="PR00942">
    <property type="entry name" value="CUATPASEI"/>
</dbReference>
<gene>
    <name evidence="21" type="ORF">CONPUDRAFT_107700</name>
</gene>
<comment type="similarity">
    <text evidence="2 18">Belongs to the cation transport ATPase (P-type) (TC 3.A.3) family. Type IB subfamily.</text>
</comment>
<dbReference type="NCBIfam" id="TIGR01494">
    <property type="entry name" value="ATPase_P-type"/>
    <property type="match status" value="2"/>
</dbReference>
<evidence type="ECO:0000256" key="1">
    <source>
        <dbReference type="ARBA" id="ARBA00004127"/>
    </source>
</evidence>
<feature type="domain" description="HMA" evidence="20">
    <location>
        <begin position="130"/>
        <end position="196"/>
    </location>
</feature>
<dbReference type="GO" id="GO:0016887">
    <property type="term" value="F:ATP hydrolysis activity"/>
    <property type="evidence" value="ECO:0007669"/>
    <property type="project" value="InterPro"/>
</dbReference>
<feature type="transmembrane region" description="Helical" evidence="18">
    <location>
        <begin position="224"/>
        <end position="243"/>
    </location>
</feature>
<accession>A0A5M3MJY1</accession>
<dbReference type="InterPro" id="IPR001757">
    <property type="entry name" value="P_typ_ATPase"/>
</dbReference>
<keyword evidence="12" id="KW-1278">Translocase</keyword>
<protein>
    <recommendedName>
        <fullName evidence="3">P-type Cu(+) transporter</fullName>
        <ecNumber evidence="3">7.2.2.8</ecNumber>
    </recommendedName>
    <alternativeName>
        <fullName evidence="17">Cu(2+)-ATPase</fullName>
    </alternativeName>
</protein>
<keyword evidence="4" id="KW-0813">Transport</keyword>
<keyword evidence="9" id="KW-0187">Copper transport</keyword>
<evidence type="ECO:0000256" key="3">
    <source>
        <dbReference type="ARBA" id="ARBA00012517"/>
    </source>
</evidence>
<proteinExistence type="inferred from homology"/>
<dbReference type="AlphaFoldDB" id="A0A5M3MJY1"/>
<dbReference type="SFLD" id="SFLDS00003">
    <property type="entry name" value="Haloacid_Dehalogenase"/>
    <property type="match status" value="1"/>
</dbReference>
<dbReference type="InterPro" id="IPR036412">
    <property type="entry name" value="HAD-like_sf"/>
</dbReference>
<feature type="transmembrane region" description="Helical" evidence="18">
    <location>
        <begin position="936"/>
        <end position="955"/>
    </location>
</feature>
<evidence type="ECO:0000256" key="4">
    <source>
        <dbReference type="ARBA" id="ARBA00022448"/>
    </source>
</evidence>
<evidence type="ECO:0000256" key="2">
    <source>
        <dbReference type="ARBA" id="ARBA00006024"/>
    </source>
</evidence>
<dbReference type="NCBIfam" id="TIGR01525">
    <property type="entry name" value="ATPase-IB_hvy"/>
    <property type="match status" value="1"/>
</dbReference>
<dbReference type="InterPro" id="IPR017969">
    <property type="entry name" value="Heavy-metal-associated_CS"/>
</dbReference>
<dbReference type="InterPro" id="IPR023299">
    <property type="entry name" value="ATPase_P-typ_cyto_dom_N"/>
</dbReference>
<evidence type="ECO:0000256" key="18">
    <source>
        <dbReference type="RuleBase" id="RU362081"/>
    </source>
</evidence>
<dbReference type="CDD" id="cd00371">
    <property type="entry name" value="HMA"/>
    <property type="match status" value="2"/>
</dbReference>
<dbReference type="Gene3D" id="3.30.70.100">
    <property type="match status" value="2"/>
</dbReference>
<evidence type="ECO:0000313" key="22">
    <source>
        <dbReference type="Proteomes" id="UP000053558"/>
    </source>
</evidence>
<evidence type="ECO:0000256" key="17">
    <source>
        <dbReference type="ARBA" id="ARBA00080126"/>
    </source>
</evidence>
<evidence type="ECO:0000256" key="6">
    <source>
        <dbReference type="ARBA" id="ARBA00022723"/>
    </source>
</evidence>
<dbReference type="SUPFAM" id="SSF81653">
    <property type="entry name" value="Calcium ATPase, transduction domain A"/>
    <property type="match status" value="1"/>
</dbReference>
<sequence length="1019" mass="105998">MATISSVLSTVIEKAKLGVGELSLPSTSHDHLPSAIALGQGADPSPSDPDKGDAVAKCELKIEGMTCGACVESIEGMLRNQEGIHSIKVALLAERGVVEYDPEKWTPEKLVSEIEDIGFDASLVPVSRSDTLTLKIYGMTCGACTSAVESGLSELPGITSVAVSLATETAKVTFTPGMLGPREIVERVEDLGFDALLADTQDSTQRESLTRAKEVAEWGRRLKWAAAFAAPVFFLSMIAKHIPGVRSVTGLRLCNGLYLGDIVVWVLTTPAQFWVGRRFYQNAFKALRHGGATMDVLVMLGTSAAYIYSVCALLSASVNNAPGFRPMVFFDTSTMLIFFVSLGRYLENRAKGRTSAALTDLMALAPAMATIYTDAPACTAAGEKRIPTELVQVGDTVKLVPGERVPADGTVVRGASTLDESAVTGEARPVLKQLGDTLIGGTVNGLGALDMRVTRAGRDTALAQIVKLVEDAQTSKAPVQAFADRVAGVFVPAVLGLALVTFVGWLVLAHVLRADALPPMFHREGASTLAVCLQMCISVVVVACPCALGLSTPTAIMVGTGVGAANGILIKGGRALEAARSVRTVVLDKTGTITHGKMSVAGMAWASAPGEQELRPEGHVGAQSLAWTCADGQTTRGAVLAMVCATEGRSEHPLAQALAAHGKEILAAGARGVLRPEDVVLDAFESVTGAGVKAALTVAKGQEKARYALLVGNVKFVTRDADLPGALGAFEEAESAAGRTVIFVALGRLSSSGGNAVDTARCAPVLAVSLADAPKATSAQAVRALRAMGVEVAMMTGDGLATARAIAKEVGIDAGCVHAGVSPKGKAQLVGEIVERGRKAGRGVAMVGDGINDSPALVAATLGIAFSSGTSVAVEAADIVLMRGDLLDVVAALHLSRAIFGTIRRNLLWACVYNVLGIPLAMGVFLPLGIYMHPMLAGAAMACSSVSVVTSSLMLKGWTRPRESVAPGEEARRGEGLLDGVWVWFGDGWEGVRAFVRGRRGGSREGYEQLPVELAETSV</sequence>
<dbReference type="Gene3D" id="2.70.150.10">
    <property type="entry name" value="Calcium-transporting ATPase, cytoplasmic transduction domain A"/>
    <property type="match status" value="1"/>
</dbReference>
<feature type="transmembrane region" description="Helical" evidence="18">
    <location>
        <begin position="255"/>
        <end position="275"/>
    </location>
</feature>
<dbReference type="SUPFAM" id="SSF81665">
    <property type="entry name" value="Calcium ATPase, transmembrane domain M"/>
    <property type="match status" value="1"/>
</dbReference>
<keyword evidence="13 18" id="KW-1133">Transmembrane helix</keyword>
<evidence type="ECO:0000259" key="20">
    <source>
        <dbReference type="PROSITE" id="PS50846"/>
    </source>
</evidence>
<dbReference type="GO" id="GO:0005524">
    <property type="term" value="F:ATP binding"/>
    <property type="evidence" value="ECO:0007669"/>
    <property type="project" value="UniProtKB-UniRule"/>
</dbReference>
<dbReference type="GO" id="GO:0005507">
    <property type="term" value="F:copper ion binding"/>
    <property type="evidence" value="ECO:0007669"/>
    <property type="project" value="InterPro"/>
</dbReference>
<dbReference type="InterPro" id="IPR006121">
    <property type="entry name" value="HMA_dom"/>
</dbReference>
<reference evidence="22" key="1">
    <citation type="journal article" date="2012" name="Science">
        <title>The Paleozoic origin of enzymatic lignin decomposition reconstructed from 31 fungal genomes.</title>
        <authorList>
            <person name="Floudas D."/>
            <person name="Binder M."/>
            <person name="Riley R."/>
            <person name="Barry K."/>
            <person name="Blanchette R.A."/>
            <person name="Henrissat B."/>
            <person name="Martinez A.T."/>
            <person name="Otillar R."/>
            <person name="Spatafora J.W."/>
            <person name="Yadav J.S."/>
            <person name="Aerts A."/>
            <person name="Benoit I."/>
            <person name="Boyd A."/>
            <person name="Carlson A."/>
            <person name="Copeland A."/>
            <person name="Coutinho P.M."/>
            <person name="de Vries R.P."/>
            <person name="Ferreira P."/>
            <person name="Findley K."/>
            <person name="Foster B."/>
            <person name="Gaskell J."/>
            <person name="Glotzer D."/>
            <person name="Gorecki P."/>
            <person name="Heitman J."/>
            <person name="Hesse C."/>
            <person name="Hori C."/>
            <person name="Igarashi K."/>
            <person name="Jurgens J.A."/>
            <person name="Kallen N."/>
            <person name="Kersten P."/>
            <person name="Kohler A."/>
            <person name="Kuees U."/>
            <person name="Kumar T.K.A."/>
            <person name="Kuo A."/>
            <person name="LaButti K."/>
            <person name="Larrondo L.F."/>
            <person name="Lindquist E."/>
            <person name="Ling A."/>
            <person name="Lombard V."/>
            <person name="Lucas S."/>
            <person name="Lundell T."/>
            <person name="Martin R."/>
            <person name="McLaughlin D.J."/>
            <person name="Morgenstern I."/>
            <person name="Morin E."/>
            <person name="Murat C."/>
            <person name="Nagy L.G."/>
            <person name="Nolan M."/>
            <person name="Ohm R.A."/>
            <person name="Patyshakuliyeva A."/>
            <person name="Rokas A."/>
            <person name="Ruiz-Duenas F.J."/>
            <person name="Sabat G."/>
            <person name="Salamov A."/>
            <person name="Samejima M."/>
            <person name="Schmutz J."/>
            <person name="Slot J.C."/>
            <person name="St John F."/>
            <person name="Stenlid J."/>
            <person name="Sun H."/>
            <person name="Sun S."/>
            <person name="Syed K."/>
            <person name="Tsang A."/>
            <person name="Wiebenga A."/>
            <person name="Young D."/>
            <person name="Pisabarro A."/>
            <person name="Eastwood D.C."/>
            <person name="Martin F."/>
            <person name="Cullen D."/>
            <person name="Grigoriev I.V."/>
            <person name="Hibbett D.S."/>
        </authorList>
    </citation>
    <scope>NUCLEOTIDE SEQUENCE [LARGE SCALE GENOMIC DNA]</scope>
    <source>
        <strain evidence="22">RWD-64-598 SS2</strain>
    </source>
</reference>
<dbReference type="InterPro" id="IPR008250">
    <property type="entry name" value="ATPase_P-typ_transduc_dom_A_sf"/>
</dbReference>
<evidence type="ECO:0000256" key="9">
    <source>
        <dbReference type="ARBA" id="ARBA00022796"/>
    </source>
</evidence>
<dbReference type="Proteomes" id="UP000053558">
    <property type="component" value="Unassembled WGS sequence"/>
</dbReference>
<dbReference type="SFLD" id="SFLDG00002">
    <property type="entry name" value="C1.7:_P-type_atpase_like"/>
    <property type="match status" value="1"/>
</dbReference>
<keyword evidence="10 18" id="KW-0067">ATP-binding</keyword>
<dbReference type="EC" id="7.2.2.8" evidence="3"/>
<dbReference type="InterPro" id="IPR027256">
    <property type="entry name" value="P-typ_ATPase_IB"/>
</dbReference>
<keyword evidence="11" id="KW-0460">Magnesium</keyword>
<dbReference type="KEGG" id="cput:CONPUDRAFT_107700"/>
<feature type="transmembrane region" description="Helical" evidence="18">
    <location>
        <begin position="528"/>
        <end position="550"/>
    </location>
</feature>
<dbReference type="InterPro" id="IPR018303">
    <property type="entry name" value="ATPase_P-typ_P_site"/>
</dbReference>
<dbReference type="GO" id="GO:0043682">
    <property type="term" value="F:P-type divalent copper transporter activity"/>
    <property type="evidence" value="ECO:0007669"/>
    <property type="project" value="TreeGrafter"/>
</dbReference>
<dbReference type="OrthoDB" id="432719at2759"/>
<dbReference type="PANTHER" id="PTHR43520">
    <property type="entry name" value="ATP7, ISOFORM B"/>
    <property type="match status" value="1"/>
</dbReference>
<dbReference type="PROSITE" id="PS50846">
    <property type="entry name" value="HMA_2"/>
    <property type="match status" value="2"/>
</dbReference>
<feature type="transmembrane region" description="Helical" evidence="18">
    <location>
        <begin position="328"/>
        <end position="346"/>
    </location>
</feature>
<dbReference type="GO" id="GO:0012505">
    <property type="term" value="C:endomembrane system"/>
    <property type="evidence" value="ECO:0007669"/>
    <property type="project" value="UniProtKB-SubCell"/>
</dbReference>
<dbReference type="InterPro" id="IPR044492">
    <property type="entry name" value="P_typ_ATPase_HD_dom"/>
</dbReference>
<keyword evidence="16 18" id="KW-0472">Membrane</keyword>
<dbReference type="CDD" id="cd02094">
    <property type="entry name" value="P-type_ATPase_Cu-like"/>
    <property type="match status" value="1"/>
</dbReference>
<feature type="transmembrane region" description="Helical" evidence="18">
    <location>
        <begin position="296"/>
        <end position="316"/>
    </location>
</feature>